<dbReference type="AlphaFoldDB" id="A0A9N8VQ91"/>
<keyword evidence="2" id="KW-1185">Reference proteome</keyword>
<evidence type="ECO:0000313" key="2">
    <source>
        <dbReference type="Proteomes" id="UP000789759"/>
    </source>
</evidence>
<sequence length="258" mass="29980">MTEPNFIDLYDDSLDRFINKLDMNQLFNFNIDINELLMPIPKDIKKIPRPMNSFLCCRRKIYLLAIKRGLTDEIADGKFLTQVTTKIWKHASQLQKNIFVEIAKHIKLIEKERYENCNVKKVTKEVANVFVNVNMDNFGHKDRIHKTNKKRGASRVKKTTKHSNKKSISQIDQNLQNLSNSISNPLINATNDFSLYDSDHVAMNFPINAGFLQNGFGCFYFPFILGNTLLDHTVSLGEPQHYELPHEVLETNRLFYNI</sequence>
<gene>
    <name evidence="1" type="ORF">CPELLU_LOCUS710</name>
</gene>
<name>A0A9N8VQ91_9GLOM</name>
<protein>
    <submittedName>
        <fullName evidence="1">24107_t:CDS:1</fullName>
    </submittedName>
</protein>
<accession>A0A9N8VQ91</accession>
<organism evidence="1 2">
    <name type="scientific">Cetraspora pellucida</name>
    <dbReference type="NCBI Taxonomy" id="1433469"/>
    <lineage>
        <taxon>Eukaryota</taxon>
        <taxon>Fungi</taxon>
        <taxon>Fungi incertae sedis</taxon>
        <taxon>Mucoromycota</taxon>
        <taxon>Glomeromycotina</taxon>
        <taxon>Glomeromycetes</taxon>
        <taxon>Diversisporales</taxon>
        <taxon>Gigasporaceae</taxon>
        <taxon>Cetraspora</taxon>
    </lineage>
</organism>
<dbReference type="Proteomes" id="UP000789759">
    <property type="component" value="Unassembled WGS sequence"/>
</dbReference>
<dbReference type="EMBL" id="CAJVQA010000216">
    <property type="protein sequence ID" value="CAG8462948.1"/>
    <property type="molecule type" value="Genomic_DNA"/>
</dbReference>
<reference evidence="1" key="1">
    <citation type="submission" date="2021-06" db="EMBL/GenBank/DDBJ databases">
        <authorList>
            <person name="Kallberg Y."/>
            <person name="Tangrot J."/>
            <person name="Rosling A."/>
        </authorList>
    </citation>
    <scope>NUCLEOTIDE SEQUENCE</scope>
    <source>
        <strain evidence="1">FL966</strain>
    </source>
</reference>
<proteinExistence type="predicted"/>
<comment type="caution">
    <text evidence="1">The sequence shown here is derived from an EMBL/GenBank/DDBJ whole genome shotgun (WGS) entry which is preliminary data.</text>
</comment>
<dbReference type="OrthoDB" id="2327817at2759"/>
<evidence type="ECO:0000313" key="1">
    <source>
        <dbReference type="EMBL" id="CAG8462948.1"/>
    </source>
</evidence>